<protein>
    <recommendedName>
        <fullName evidence="4">DNA-binding BIN4-like</fullName>
    </recommendedName>
</protein>
<sequence>MVDSSSDEDLPLAQRPVGGILMALQHQAVRADSDSGSEFPSWLAAGAAGQKGKQVVNLTDSDSDDAVLSPSKPTAPPPAALASPAGNRDVQQPATQQTQEKKPQTATKATATKSAAKPKATPRPRGNKAAAAALVDEEAPSQGPATQPPPSQPPGSQLAAGGGTAQKRAVGLGLPHVASSRMALVMPEKLPQMKMLVELESTPDDAHHVTDLSGDSGAIGRMVIAGSKDEPQMQIDLKGVLYHATVVPCPVSIAVINMGQSEAKVECLFSEFVQLREDTRFSFVDTNQLGGMDGGDDDDDLYVGGPDEAGDVPKKKGRGKAVTSAAAAKPKAAPRKRAAPKAKGGVKKAGAKPRAKAKKK</sequence>
<organism evidence="2 3">
    <name type="scientific">Chlorella vulgaris</name>
    <name type="common">Green alga</name>
    <dbReference type="NCBI Taxonomy" id="3077"/>
    <lineage>
        <taxon>Eukaryota</taxon>
        <taxon>Viridiplantae</taxon>
        <taxon>Chlorophyta</taxon>
        <taxon>core chlorophytes</taxon>
        <taxon>Trebouxiophyceae</taxon>
        <taxon>Chlorellales</taxon>
        <taxon>Chlorellaceae</taxon>
        <taxon>Chlorella clade</taxon>
        <taxon>Chlorella</taxon>
    </lineage>
</organism>
<evidence type="ECO:0000256" key="1">
    <source>
        <dbReference type="SAM" id="MobiDB-lite"/>
    </source>
</evidence>
<dbReference type="Proteomes" id="UP001055712">
    <property type="component" value="Unassembled WGS sequence"/>
</dbReference>
<evidence type="ECO:0000313" key="2">
    <source>
        <dbReference type="EMBL" id="KAI3428510.1"/>
    </source>
</evidence>
<feature type="compositionally biased region" description="Low complexity" evidence="1">
    <location>
        <begin position="80"/>
        <end position="119"/>
    </location>
</feature>
<evidence type="ECO:0000313" key="3">
    <source>
        <dbReference type="Proteomes" id="UP001055712"/>
    </source>
</evidence>
<feature type="region of interest" description="Disordered" evidence="1">
    <location>
        <begin position="290"/>
        <end position="360"/>
    </location>
</feature>
<comment type="caution">
    <text evidence="2">The sequence shown here is derived from an EMBL/GenBank/DDBJ whole genome shotgun (WGS) entry which is preliminary data.</text>
</comment>
<dbReference type="PANTHER" id="PTHR34810:SF1">
    <property type="entry name" value="DNA-BINDING PROTEIN BIN4"/>
    <property type="match status" value="1"/>
</dbReference>
<keyword evidence="3" id="KW-1185">Reference proteome</keyword>
<dbReference type="EMBL" id="SIDB01000009">
    <property type="protein sequence ID" value="KAI3428510.1"/>
    <property type="molecule type" value="Genomic_DNA"/>
</dbReference>
<evidence type="ECO:0008006" key="4">
    <source>
        <dbReference type="Google" id="ProtNLM"/>
    </source>
</evidence>
<dbReference type="GO" id="GO:0042023">
    <property type="term" value="P:DNA endoreduplication"/>
    <property type="evidence" value="ECO:0007669"/>
    <property type="project" value="InterPro"/>
</dbReference>
<dbReference type="GO" id="GO:0051276">
    <property type="term" value="P:chromosome organization"/>
    <property type="evidence" value="ECO:0007669"/>
    <property type="project" value="TreeGrafter"/>
</dbReference>
<feature type="region of interest" description="Disordered" evidence="1">
    <location>
        <begin position="28"/>
        <end position="167"/>
    </location>
</feature>
<accession>A0A9D4TLW7</accession>
<feature type="compositionally biased region" description="Low complexity" evidence="1">
    <location>
        <begin position="320"/>
        <end position="331"/>
    </location>
</feature>
<dbReference type="OrthoDB" id="549068at2759"/>
<gene>
    <name evidence="2" type="ORF">D9Q98_007334</name>
</gene>
<dbReference type="GO" id="GO:0005634">
    <property type="term" value="C:nucleus"/>
    <property type="evidence" value="ECO:0007669"/>
    <property type="project" value="TreeGrafter"/>
</dbReference>
<feature type="compositionally biased region" description="Basic residues" evidence="1">
    <location>
        <begin position="332"/>
        <end position="360"/>
    </location>
</feature>
<reference evidence="2" key="1">
    <citation type="journal article" date="2019" name="Plant J.">
        <title>Chlorella vulgaris genome assembly and annotation reveals the molecular basis for metabolic acclimation to high light conditions.</title>
        <authorList>
            <person name="Cecchin M."/>
            <person name="Marcolungo L."/>
            <person name="Rossato M."/>
            <person name="Girolomoni L."/>
            <person name="Cosentino E."/>
            <person name="Cuine S."/>
            <person name="Li-Beisson Y."/>
            <person name="Delledonne M."/>
            <person name="Ballottari M."/>
        </authorList>
    </citation>
    <scope>NUCLEOTIDE SEQUENCE</scope>
    <source>
        <strain evidence="2">211/11P</strain>
    </source>
</reference>
<dbReference type="GO" id="GO:0003690">
    <property type="term" value="F:double-stranded DNA binding"/>
    <property type="evidence" value="ECO:0007669"/>
    <property type="project" value="InterPro"/>
</dbReference>
<reference evidence="2" key="2">
    <citation type="submission" date="2020-11" db="EMBL/GenBank/DDBJ databases">
        <authorList>
            <person name="Cecchin M."/>
            <person name="Marcolungo L."/>
            <person name="Rossato M."/>
            <person name="Girolomoni L."/>
            <person name="Cosentino E."/>
            <person name="Cuine S."/>
            <person name="Li-Beisson Y."/>
            <person name="Delledonne M."/>
            <person name="Ballottari M."/>
        </authorList>
    </citation>
    <scope>NUCLEOTIDE SEQUENCE</scope>
    <source>
        <strain evidence="2">211/11P</strain>
        <tissue evidence="2">Whole cell</tissue>
    </source>
</reference>
<feature type="compositionally biased region" description="Low complexity" evidence="1">
    <location>
        <begin position="44"/>
        <end position="54"/>
    </location>
</feature>
<dbReference type="AlphaFoldDB" id="A0A9D4TLW7"/>
<dbReference type="PANTHER" id="PTHR34810">
    <property type="entry name" value="DNA-BINDING PROTEIN BIN4"/>
    <property type="match status" value="1"/>
</dbReference>
<dbReference type="GO" id="GO:0009330">
    <property type="term" value="C:DNA topoisomerase type II (double strand cut, ATP-hydrolyzing) complex"/>
    <property type="evidence" value="ECO:0007669"/>
    <property type="project" value="InterPro"/>
</dbReference>
<name>A0A9D4TLW7_CHLVU</name>
<dbReference type="InterPro" id="IPR033246">
    <property type="entry name" value="BIN4"/>
</dbReference>
<proteinExistence type="predicted"/>